<gene>
    <name evidence="2" type="ORF">CXX69_02480</name>
</gene>
<dbReference type="CDD" id="cd22363">
    <property type="entry name" value="tRNA-intron_lyase_C"/>
    <property type="match status" value="1"/>
</dbReference>
<accession>A0A2V3HW73</accession>
<protein>
    <recommendedName>
        <fullName evidence="1">tRNA intron endonuclease catalytic domain-containing protein</fullName>
    </recommendedName>
</protein>
<dbReference type="Proteomes" id="UP000248161">
    <property type="component" value="Unassembled WGS sequence"/>
</dbReference>
<name>A0A2V3HW73_9ARCH</name>
<dbReference type="Pfam" id="PF01974">
    <property type="entry name" value="tRNA_int_endo"/>
    <property type="match status" value="1"/>
</dbReference>
<dbReference type="InterPro" id="IPR011856">
    <property type="entry name" value="tRNA_endonuc-like_dom_sf"/>
</dbReference>
<dbReference type="GO" id="GO:0000213">
    <property type="term" value="F:tRNA-intron lyase activity"/>
    <property type="evidence" value="ECO:0007669"/>
    <property type="project" value="InterPro"/>
</dbReference>
<organism evidence="2 3">
    <name type="scientific">Candidatus Thalassarchaeum betae</name>
    <dbReference type="NCBI Taxonomy" id="2599289"/>
    <lineage>
        <taxon>Archaea</taxon>
        <taxon>Methanobacteriati</taxon>
        <taxon>Thermoplasmatota</taxon>
        <taxon>Candidatus Poseidoniia</taxon>
        <taxon>Candidatus Poseidoniales</taxon>
        <taxon>Candidatus Thalassarchaeaceae</taxon>
        <taxon>Candidatus Thalassarchaeum</taxon>
    </lineage>
</organism>
<proteinExistence type="predicted"/>
<comment type="caution">
    <text evidence="2">The sequence shown here is derived from an EMBL/GenBank/DDBJ whole genome shotgun (WGS) entry which is preliminary data.</text>
</comment>
<dbReference type="InterPro" id="IPR036167">
    <property type="entry name" value="tRNA_intron_Endo_cat-like_sf"/>
</dbReference>
<dbReference type="SUPFAM" id="SSF53032">
    <property type="entry name" value="tRNA-intron endonuclease catalytic domain-like"/>
    <property type="match status" value="1"/>
</dbReference>
<reference evidence="2 3" key="1">
    <citation type="journal article" date="2015" name="Nat. Commun.">
        <title>Genomic and transcriptomic evidence for scavenging of diverse organic compounds by widespread deep-sea archaea.</title>
        <authorList>
            <person name="Li M."/>
            <person name="Baker B.J."/>
            <person name="Anantharaman K."/>
            <person name="Jain S."/>
            <person name="Breier J.A."/>
            <person name="Dick G.J."/>
        </authorList>
    </citation>
    <scope>NUCLEOTIDE SEQUENCE [LARGE SCALE GENOMIC DNA]</scope>
    <source>
        <strain evidence="2">Cayman_51_deep</strain>
    </source>
</reference>
<evidence type="ECO:0000313" key="3">
    <source>
        <dbReference type="Proteomes" id="UP000248161"/>
    </source>
</evidence>
<dbReference type="InterPro" id="IPR006677">
    <property type="entry name" value="tRNA_intron_Endonuc_cat-like"/>
</dbReference>
<dbReference type="GO" id="GO:0003676">
    <property type="term" value="F:nucleic acid binding"/>
    <property type="evidence" value="ECO:0007669"/>
    <property type="project" value="InterPro"/>
</dbReference>
<sequence length="358" mass="40155">MMFTRPANSKQEPSRRGVVQHDEGWFYQGQAAHRLWNKSAIGRLVGSEGLLLSSSEVIFCHEHRHLEWPFDSWLSEQLGDRPRLLEEAAILEALRVPGNRIVVHSNFEAMGLSSAAASWGLRWPSEEHPSTSEATYEVRWYHASEELDIEDLFEWSEQVREGGRMAEVLVVDDEHAVVTYRVGAVEPEGEMGAVPDDDFVTISELGESSGLDNGGSFIHFEGDWPNDRVGIPYPSGRIMDQQASELVEAMANGSAGSLSIGASILGDLLNRGLHPRPGFKYGTRWRCYDRPMGEDHAPWLVVHPAEGPVDWEGACLASRLASGVNKTWLHPLLVESEWRYLSITRPPADSRWNNPHRR</sequence>
<dbReference type="Gene3D" id="3.40.1350.10">
    <property type="match status" value="1"/>
</dbReference>
<feature type="domain" description="tRNA intron endonuclease catalytic" evidence="1">
    <location>
        <begin position="267"/>
        <end position="329"/>
    </location>
</feature>
<dbReference type="EMBL" id="PSPG01000004">
    <property type="protein sequence ID" value="PXF21991.1"/>
    <property type="molecule type" value="Genomic_DNA"/>
</dbReference>
<evidence type="ECO:0000313" key="2">
    <source>
        <dbReference type="EMBL" id="PXF21991.1"/>
    </source>
</evidence>
<evidence type="ECO:0000259" key="1">
    <source>
        <dbReference type="Pfam" id="PF01974"/>
    </source>
</evidence>
<dbReference type="AlphaFoldDB" id="A0A2V3HW73"/>
<dbReference type="GO" id="GO:0006388">
    <property type="term" value="P:tRNA splicing, via endonucleolytic cleavage and ligation"/>
    <property type="evidence" value="ECO:0007669"/>
    <property type="project" value="InterPro"/>
</dbReference>